<proteinExistence type="predicted"/>
<feature type="transmembrane region" description="Helical" evidence="1">
    <location>
        <begin position="299"/>
        <end position="316"/>
    </location>
</feature>
<dbReference type="RefSeq" id="WP_147108393.1">
    <property type="nucleotide sequence ID" value="NZ_BJVJ01000028.1"/>
</dbReference>
<feature type="transmembrane region" description="Helical" evidence="1">
    <location>
        <begin position="367"/>
        <end position="390"/>
    </location>
</feature>
<feature type="transmembrane region" description="Helical" evidence="1">
    <location>
        <begin position="141"/>
        <end position="160"/>
    </location>
</feature>
<organism evidence="2 3">
    <name type="scientific">Pseudonocardia sulfidoxydans NBRC 16205</name>
    <dbReference type="NCBI Taxonomy" id="1223511"/>
    <lineage>
        <taxon>Bacteria</taxon>
        <taxon>Bacillati</taxon>
        <taxon>Actinomycetota</taxon>
        <taxon>Actinomycetes</taxon>
        <taxon>Pseudonocardiales</taxon>
        <taxon>Pseudonocardiaceae</taxon>
        <taxon>Pseudonocardia</taxon>
    </lineage>
</organism>
<keyword evidence="1" id="KW-0812">Transmembrane</keyword>
<accession>A0A511DH30</accession>
<feature type="transmembrane region" description="Helical" evidence="1">
    <location>
        <begin position="328"/>
        <end position="355"/>
    </location>
</feature>
<feature type="transmembrane region" description="Helical" evidence="1">
    <location>
        <begin position="29"/>
        <end position="47"/>
    </location>
</feature>
<feature type="transmembrane region" description="Helical" evidence="1">
    <location>
        <begin position="439"/>
        <end position="461"/>
    </location>
</feature>
<gene>
    <name evidence="2" type="ORF">PSU4_30450</name>
</gene>
<sequence>MATVTGAGVAVGPGAVVPEGNRSRWRRRVRGALVGLAAGGLVLLGRVTGLLDGGPGLLVTMVVLLLIPTSREFSRRVLLTGCVLVGWLPALWWIDLRFDGLGRMTVALAATVAVLGAWVAAGEDSRARARALLPRFRIVDVYPALAVGLGCVVLAPWLQVKTPTQTLGMLMLSWDNSAHFSMFHMIRSTGVTVDMLPPPAGGGTWQFASYPQGFHTLVAAIVEIIDGPQVASVGGELLSYTRGVALLVIAATALLVAGLCALPVLRRRPLVTLPLATLVAAVFLLGPGALSFYDGFGNFVLACAMVVAVALVAIPMPRAFMPVHVLGLAGAVVGVAQGWALLGVLAAPAALAALLPLRRSRFRARPLPLLACLLILAAAVGCLVRTLVVLSAVAVENPLVLAGGASEPDYPLTIGVTAAAILLAIVAHRATRRAERPRLVALVGTPLAGVACSVVLIVMQLDASGSITYYGFKFMTAVSIVAVCLVAIPLAHFGRRITRRRWLIVPGAALSLTLAAASTQAFGWTFATIPQGPTAGLETSAPAGLVSREQEIRLIAAPPSTADLATLVPAGVPEVPGTLVFLDVTDGYPIDPVMAAQWFFSLTDTWTTEGNTIAGDIQLRGRSPEAWAGVAERLLRTGDDVYLAVRTQEAAQLREMLPGRLANRVVNL</sequence>
<name>A0A511DH30_9PSEU</name>
<reference evidence="2 3" key="1">
    <citation type="submission" date="2019-07" db="EMBL/GenBank/DDBJ databases">
        <title>Whole genome shotgun sequence of Pseudonocardia sulfidoxydans NBRC 16205.</title>
        <authorList>
            <person name="Hosoyama A."/>
            <person name="Uohara A."/>
            <person name="Ohji S."/>
            <person name="Ichikawa N."/>
        </authorList>
    </citation>
    <scope>NUCLEOTIDE SEQUENCE [LARGE SCALE GENOMIC DNA]</scope>
    <source>
        <strain evidence="2 3">NBRC 16205</strain>
    </source>
</reference>
<evidence type="ECO:0000313" key="2">
    <source>
        <dbReference type="EMBL" id="GEL24091.1"/>
    </source>
</evidence>
<dbReference type="Proteomes" id="UP000321685">
    <property type="component" value="Unassembled WGS sequence"/>
</dbReference>
<keyword evidence="1" id="KW-0472">Membrane</keyword>
<comment type="caution">
    <text evidence="2">The sequence shown here is derived from an EMBL/GenBank/DDBJ whole genome shotgun (WGS) entry which is preliminary data.</text>
</comment>
<feature type="transmembrane region" description="Helical" evidence="1">
    <location>
        <begin position="271"/>
        <end position="292"/>
    </location>
</feature>
<feature type="transmembrane region" description="Helical" evidence="1">
    <location>
        <begin position="502"/>
        <end position="524"/>
    </location>
</feature>
<evidence type="ECO:0000256" key="1">
    <source>
        <dbReference type="SAM" id="Phobius"/>
    </source>
</evidence>
<dbReference type="EMBL" id="BJVJ01000028">
    <property type="protein sequence ID" value="GEL24091.1"/>
    <property type="molecule type" value="Genomic_DNA"/>
</dbReference>
<evidence type="ECO:0000313" key="3">
    <source>
        <dbReference type="Proteomes" id="UP000321685"/>
    </source>
</evidence>
<dbReference type="OrthoDB" id="4915237at2"/>
<evidence type="ECO:0008006" key="4">
    <source>
        <dbReference type="Google" id="ProtNLM"/>
    </source>
</evidence>
<feature type="transmembrane region" description="Helical" evidence="1">
    <location>
        <begin position="244"/>
        <end position="265"/>
    </location>
</feature>
<dbReference type="AlphaFoldDB" id="A0A511DH30"/>
<feature type="transmembrane region" description="Helical" evidence="1">
    <location>
        <begin position="100"/>
        <end position="121"/>
    </location>
</feature>
<feature type="transmembrane region" description="Helical" evidence="1">
    <location>
        <begin position="410"/>
        <end position="427"/>
    </location>
</feature>
<keyword evidence="3" id="KW-1185">Reference proteome</keyword>
<feature type="transmembrane region" description="Helical" evidence="1">
    <location>
        <begin position="53"/>
        <end position="70"/>
    </location>
</feature>
<feature type="transmembrane region" description="Helical" evidence="1">
    <location>
        <begin position="77"/>
        <end position="94"/>
    </location>
</feature>
<protein>
    <recommendedName>
        <fullName evidence="4">Glycosyltransferase RgtA/B/C/D-like domain-containing protein</fullName>
    </recommendedName>
</protein>
<keyword evidence="1" id="KW-1133">Transmembrane helix</keyword>
<feature type="transmembrane region" description="Helical" evidence="1">
    <location>
        <begin position="467"/>
        <end position="490"/>
    </location>
</feature>